<dbReference type="EMBL" id="CP089984">
    <property type="protein sequence ID" value="WXB14254.1"/>
    <property type="molecule type" value="Genomic_DNA"/>
</dbReference>
<dbReference type="PROSITE" id="PS50977">
    <property type="entry name" value="HTH_TETR_2"/>
    <property type="match status" value="1"/>
</dbReference>
<dbReference type="InterPro" id="IPR036271">
    <property type="entry name" value="Tet_transcr_reg_TetR-rel_C_sf"/>
</dbReference>
<dbReference type="Proteomes" id="UP001370348">
    <property type="component" value="Chromosome"/>
</dbReference>
<keyword evidence="2 4" id="KW-0238">DNA-binding</keyword>
<reference evidence="6 7" key="1">
    <citation type="submission" date="2021-12" db="EMBL/GenBank/DDBJ databases">
        <title>Discovery of the Pendulisporaceae a myxobacterial family with distinct sporulation behavior and unique specialized metabolism.</title>
        <authorList>
            <person name="Garcia R."/>
            <person name="Popoff A."/>
            <person name="Bader C.D."/>
            <person name="Loehr J."/>
            <person name="Walesch S."/>
            <person name="Walt C."/>
            <person name="Boldt J."/>
            <person name="Bunk B."/>
            <person name="Haeckl F.J.F.P.J."/>
            <person name="Gunesch A.P."/>
            <person name="Birkelbach J."/>
            <person name="Nuebel U."/>
            <person name="Pietschmann T."/>
            <person name="Bach T."/>
            <person name="Mueller R."/>
        </authorList>
    </citation>
    <scope>NUCLEOTIDE SEQUENCE [LARGE SCALE GENOMIC DNA]</scope>
    <source>
        <strain evidence="6 7">MSr11954</strain>
    </source>
</reference>
<evidence type="ECO:0000313" key="6">
    <source>
        <dbReference type="EMBL" id="WXB14254.1"/>
    </source>
</evidence>
<dbReference type="PRINTS" id="PR00455">
    <property type="entry name" value="HTHTETR"/>
</dbReference>
<evidence type="ECO:0000256" key="2">
    <source>
        <dbReference type="ARBA" id="ARBA00023125"/>
    </source>
</evidence>
<sequence length="201" mass="21444">MNAKAVQKERTHNAILASASKLLRTRGIAGANIVDIMKGTGLTVGGFYAHFASKDALVADVLRQALGEMSALLFDGLEEDGSSERLKKMLRRYLTPKHRDNPEMGCPLPAVASELSTTAAVPEHRECLADELSKWAAEMGDRAPTVDQISPRHLGLALIAVMFGGLCLSRAVAGTRLSDEILRACKSFGQLGVAASLGERS</sequence>
<dbReference type="PANTHER" id="PTHR47506">
    <property type="entry name" value="TRANSCRIPTIONAL REGULATORY PROTEIN"/>
    <property type="match status" value="1"/>
</dbReference>
<evidence type="ECO:0000259" key="5">
    <source>
        <dbReference type="PROSITE" id="PS50977"/>
    </source>
</evidence>
<organism evidence="6 7">
    <name type="scientific">Pendulispora albinea</name>
    <dbReference type="NCBI Taxonomy" id="2741071"/>
    <lineage>
        <taxon>Bacteria</taxon>
        <taxon>Pseudomonadati</taxon>
        <taxon>Myxococcota</taxon>
        <taxon>Myxococcia</taxon>
        <taxon>Myxococcales</taxon>
        <taxon>Sorangiineae</taxon>
        <taxon>Pendulisporaceae</taxon>
        <taxon>Pendulispora</taxon>
    </lineage>
</organism>
<dbReference type="SUPFAM" id="SSF48498">
    <property type="entry name" value="Tetracyclin repressor-like, C-terminal domain"/>
    <property type="match status" value="1"/>
</dbReference>
<dbReference type="SUPFAM" id="SSF46689">
    <property type="entry name" value="Homeodomain-like"/>
    <property type="match status" value="1"/>
</dbReference>
<accession>A0ABZ2LTM2</accession>
<evidence type="ECO:0000313" key="7">
    <source>
        <dbReference type="Proteomes" id="UP001370348"/>
    </source>
</evidence>
<evidence type="ECO:0000256" key="1">
    <source>
        <dbReference type="ARBA" id="ARBA00023015"/>
    </source>
</evidence>
<gene>
    <name evidence="6" type="ORF">LZC94_41325</name>
</gene>
<protein>
    <submittedName>
        <fullName evidence="6">TetR/AcrR family transcriptional regulator</fullName>
    </submittedName>
</protein>
<proteinExistence type="predicted"/>
<dbReference type="Pfam" id="PF00440">
    <property type="entry name" value="TetR_N"/>
    <property type="match status" value="1"/>
</dbReference>
<name>A0ABZ2LTM2_9BACT</name>
<dbReference type="Gene3D" id="1.10.357.10">
    <property type="entry name" value="Tetracycline Repressor, domain 2"/>
    <property type="match status" value="1"/>
</dbReference>
<dbReference type="Gene3D" id="1.10.10.60">
    <property type="entry name" value="Homeodomain-like"/>
    <property type="match status" value="1"/>
</dbReference>
<keyword evidence="7" id="KW-1185">Reference proteome</keyword>
<evidence type="ECO:0000256" key="4">
    <source>
        <dbReference type="PROSITE-ProRule" id="PRU00335"/>
    </source>
</evidence>
<evidence type="ECO:0000256" key="3">
    <source>
        <dbReference type="ARBA" id="ARBA00023163"/>
    </source>
</evidence>
<keyword evidence="3" id="KW-0804">Transcription</keyword>
<feature type="DNA-binding region" description="H-T-H motif" evidence="4">
    <location>
        <begin position="32"/>
        <end position="51"/>
    </location>
</feature>
<dbReference type="InterPro" id="IPR001647">
    <property type="entry name" value="HTH_TetR"/>
</dbReference>
<dbReference type="InterPro" id="IPR009057">
    <property type="entry name" value="Homeodomain-like_sf"/>
</dbReference>
<dbReference type="PANTHER" id="PTHR47506:SF7">
    <property type="entry name" value="TRANSCRIPTIONAL REGULATORY PROTEIN"/>
    <property type="match status" value="1"/>
</dbReference>
<dbReference type="RefSeq" id="WP_394823874.1">
    <property type="nucleotide sequence ID" value="NZ_CP089984.1"/>
</dbReference>
<keyword evidence="1" id="KW-0805">Transcription regulation</keyword>
<feature type="domain" description="HTH tetR-type" evidence="5">
    <location>
        <begin position="9"/>
        <end position="69"/>
    </location>
</feature>